<protein>
    <submittedName>
        <fullName evidence="3">Uncharacterized protein</fullName>
    </submittedName>
</protein>
<dbReference type="EMBL" id="KZ679008">
    <property type="protein sequence ID" value="PSS22985.1"/>
    <property type="molecule type" value="Genomic_DNA"/>
</dbReference>
<dbReference type="OrthoDB" id="3267335at2759"/>
<dbReference type="RefSeq" id="XP_024723031.1">
    <property type="nucleotide sequence ID" value="XM_024861645.1"/>
</dbReference>
<sequence length="259" mass="27734">MMKLLRFSIHLFSLFTKGLSAQQIIDGQIFTPGIAIIDAPQPNTPLGGDFLQIALDVSSDGKLQLPPYPKDPRSAIWNITIFLSSYTTGKNLTISNGTASAGNASLGEIMLQEPASTVKHVNWVWPDCLVGNGAPTDGSSSRGLYNISIRQNFRLNGSDEYTIFDLPIQVTNYIPQESNRPSCDSLNNALLSPEALNASANSFTRIPGTSIQTTSTETGIGGTKPDASPEDGLGAGARVECRNIVCFIWIATVALMLTL</sequence>
<feature type="region of interest" description="Disordered" evidence="1">
    <location>
        <begin position="207"/>
        <end position="229"/>
    </location>
</feature>
<dbReference type="STRING" id="857342.A0A2T3B7Y7"/>
<gene>
    <name evidence="3" type="ORF">M430DRAFT_116692</name>
</gene>
<feature type="signal peptide" evidence="2">
    <location>
        <begin position="1"/>
        <end position="21"/>
    </location>
</feature>
<evidence type="ECO:0000313" key="3">
    <source>
        <dbReference type="EMBL" id="PSS22985.1"/>
    </source>
</evidence>
<reference evidence="3 4" key="1">
    <citation type="journal article" date="2018" name="New Phytol.">
        <title>Comparative genomics and transcriptomics depict ericoid mycorrhizal fungi as versatile saprotrophs and plant mutualists.</title>
        <authorList>
            <person name="Martino E."/>
            <person name="Morin E."/>
            <person name="Grelet G.A."/>
            <person name="Kuo A."/>
            <person name="Kohler A."/>
            <person name="Daghino S."/>
            <person name="Barry K.W."/>
            <person name="Cichocki N."/>
            <person name="Clum A."/>
            <person name="Dockter R.B."/>
            <person name="Hainaut M."/>
            <person name="Kuo R.C."/>
            <person name="LaButti K."/>
            <person name="Lindahl B.D."/>
            <person name="Lindquist E.A."/>
            <person name="Lipzen A."/>
            <person name="Khouja H.R."/>
            <person name="Magnuson J."/>
            <person name="Murat C."/>
            <person name="Ohm R.A."/>
            <person name="Singer S.W."/>
            <person name="Spatafora J.W."/>
            <person name="Wang M."/>
            <person name="Veneault-Fourrey C."/>
            <person name="Henrissat B."/>
            <person name="Grigoriev I.V."/>
            <person name="Martin F.M."/>
            <person name="Perotto S."/>
        </authorList>
    </citation>
    <scope>NUCLEOTIDE SEQUENCE [LARGE SCALE GENOMIC DNA]</scope>
    <source>
        <strain evidence="3 4">ATCC 22711</strain>
    </source>
</reference>
<proteinExistence type="predicted"/>
<keyword evidence="4" id="KW-1185">Reference proteome</keyword>
<dbReference type="AlphaFoldDB" id="A0A2T3B7Y7"/>
<keyword evidence="2" id="KW-0732">Signal</keyword>
<feature type="compositionally biased region" description="Polar residues" evidence="1">
    <location>
        <begin position="207"/>
        <end position="218"/>
    </location>
</feature>
<evidence type="ECO:0000256" key="1">
    <source>
        <dbReference type="SAM" id="MobiDB-lite"/>
    </source>
</evidence>
<dbReference type="GeneID" id="36569726"/>
<dbReference type="Proteomes" id="UP000241818">
    <property type="component" value="Unassembled WGS sequence"/>
</dbReference>
<accession>A0A2T3B7Y7</accession>
<name>A0A2T3B7Y7_AMORE</name>
<evidence type="ECO:0000256" key="2">
    <source>
        <dbReference type="SAM" id="SignalP"/>
    </source>
</evidence>
<evidence type="ECO:0000313" key="4">
    <source>
        <dbReference type="Proteomes" id="UP000241818"/>
    </source>
</evidence>
<organism evidence="3 4">
    <name type="scientific">Amorphotheca resinae ATCC 22711</name>
    <dbReference type="NCBI Taxonomy" id="857342"/>
    <lineage>
        <taxon>Eukaryota</taxon>
        <taxon>Fungi</taxon>
        <taxon>Dikarya</taxon>
        <taxon>Ascomycota</taxon>
        <taxon>Pezizomycotina</taxon>
        <taxon>Leotiomycetes</taxon>
        <taxon>Helotiales</taxon>
        <taxon>Amorphothecaceae</taxon>
        <taxon>Amorphotheca</taxon>
    </lineage>
</organism>
<feature type="chain" id="PRO_5015450858" evidence="2">
    <location>
        <begin position="22"/>
        <end position="259"/>
    </location>
</feature>
<dbReference type="InParanoid" id="A0A2T3B7Y7"/>